<organism evidence="1 2">
    <name type="scientific">Marivibrio halodurans</name>
    <dbReference type="NCBI Taxonomy" id="2039722"/>
    <lineage>
        <taxon>Bacteria</taxon>
        <taxon>Pseudomonadati</taxon>
        <taxon>Pseudomonadota</taxon>
        <taxon>Alphaproteobacteria</taxon>
        <taxon>Rhodospirillales</taxon>
        <taxon>Rhodospirillaceae</taxon>
        <taxon>Marivibrio</taxon>
    </lineage>
</organism>
<evidence type="ECO:0000313" key="2">
    <source>
        <dbReference type="Proteomes" id="UP000672602"/>
    </source>
</evidence>
<name>A0A8J7V438_9PROT</name>
<evidence type="ECO:0000313" key="1">
    <source>
        <dbReference type="EMBL" id="MBP5857269.1"/>
    </source>
</evidence>
<sequence>MPTYNISKPKSDRADKPAFRRCLDCREEFLSSWSGERICRRCKSDDESVRAARHFDGVAFQ</sequence>
<dbReference type="EMBL" id="JAGMWN010000004">
    <property type="protein sequence ID" value="MBP5857269.1"/>
    <property type="molecule type" value="Genomic_DNA"/>
</dbReference>
<dbReference type="AlphaFoldDB" id="A0A8J7V438"/>
<dbReference type="RefSeq" id="WP_210681859.1">
    <property type="nucleotide sequence ID" value="NZ_JAGMWN010000004.1"/>
</dbReference>
<keyword evidence="2" id="KW-1185">Reference proteome</keyword>
<proteinExistence type="predicted"/>
<gene>
    <name evidence="1" type="ORF">KAJ83_09635</name>
</gene>
<reference evidence="1" key="1">
    <citation type="submission" date="2021-04" db="EMBL/GenBank/DDBJ databases">
        <authorList>
            <person name="Zhang D.-C."/>
        </authorList>
    </citation>
    <scope>NUCLEOTIDE SEQUENCE</scope>
    <source>
        <strain evidence="1">CGMCC 1.15697</strain>
    </source>
</reference>
<comment type="caution">
    <text evidence="1">The sequence shown here is derived from an EMBL/GenBank/DDBJ whole genome shotgun (WGS) entry which is preliminary data.</text>
</comment>
<accession>A0A8J7V438</accession>
<protein>
    <submittedName>
        <fullName evidence="1">Uncharacterized protein</fullName>
    </submittedName>
</protein>
<dbReference type="Proteomes" id="UP000672602">
    <property type="component" value="Unassembled WGS sequence"/>
</dbReference>